<gene>
    <name evidence="1" type="ORF">GCM10010470_05150</name>
</gene>
<accession>A0ABN3V2J0</accession>
<evidence type="ECO:0000313" key="1">
    <source>
        <dbReference type="EMBL" id="GAA2775790.1"/>
    </source>
</evidence>
<sequence>MLHYTAPAEEVNLVLPDHSNWINRHYQSGDFIIEGRRSPRPGSVIIACDMARGRLDAILATDPLVREHLVRPEVITFEALRTVPELARYADRLAGG</sequence>
<proteinExistence type="predicted"/>
<evidence type="ECO:0000313" key="2">
    <source>
        <dbReference type="Proteomes" id="UP001500979"/>
    </source>
</evidence>
<keyword evidence="2" id="KW-1185">Reference proteome</keyword>
<protein>
    <submittedName>
        <fullName evidence="1">YciI family protein</fullName>
    </submittedName>
</protein>
<reference evidence="1 2" key="1">
    <citation type="journal article" date="2019" name="Int. J. Syst. Evol. Microbiol.">
        <title>The Global Catalogue of Microorganisms (GCM) 10K type strain sequencing project: providing services to taxonomists for standard genome sequencing and annotation.</title>
        <authorList>
            <consortium name="The Broad Institute Genomics Platform"/>
            <consortium name="The Broad Institute Genome Sequencing Center for Infectious Disease"/>
            <person name="Wu L."/>
            <person name="Ma J."/>
        </authorList>
    </citation>
    <scope>NUCLEOTIDE SEQUENCE [LARGE SCALE GENOMIC DNA]</scope>
    <source>
        <strain evidence="1 2">JCM 9383</strain>
    </source>
</reference>
<dbReference type="PANTHER" id="PTHR37828:SF1">
    <property type="entry name" value="YCII-RELATED DOMAIN-CONTAINING PROTEIN"/>
    <property type="match status" value="1"/>
</dbReference>
<comment type="caution">
    <text evidence="1">The sequence shown here is derived from an EMBL/GenBank/DDBJ whole genome shotgun (WGS) entry which is preliminary data.</text>
</comment>
<dbReference type="EMBL" id="BAAAUX010000002">
    <property type="protein sequence ID" value="GAA2775790.1"/>
    <property type="molecule type" value="Genomic_DNA"/>
</dbReference>
<dbReference type="PANTHER" id="PTHR37828">
    <property type="entry name" value="GSR2449 PROTEIN"/>
    <property type="match status" value="1"/>
</dbReference>
<dbReference type="InterPro" id="IPR011008">
    <property type="entry name" value="Dimeric_a/b-barrel"/>
</dbReference>
<dbReference type="Proteomes" id="UP001500979">
    <property type="component" value="Unassembled WGS sequence"/>
</dbReference>
<name>A0ABN3V2J0_9PSEU</name>
<organism evidence="1 2">
    <name type="scientific">Saccharopolyspora taberi</name>
    <dbReference type="NCBI Taxonomy" id="60895"/>
    <lineage>
        <taxon>Bacteria</taxon>
        <taxon>Bacillati</taxon>
        <taxon>Actinomycetota</taxon>
        <taxon>Actinomycetes</taxon>
        <taxon>Pseudonocardiales</taxon>
        <taxon>Pseudonocardiaceae</taxon>
        <taxon>Saccharopolyspora</taxon>
    </lineage>
</organism>
<dbReference type="SUPFAM" id="SSF54909">
    <property type="entry name" value="Dimeric alpha+beta barrel"/>
    <property type="match status" value="1"/>
</dbReference>